<comment type="similarity">
    <text evidence="5">Belongs to the patatin family.</text>
</comment>
<evidence type="ECO:0000256" key="5">
    <source>
        <dbReference type="RuleBase" id="RU361262"/>
    </source>
</evidence>
<comment type="caution">
    <text evidence="4">Lacks conserved residue(s) required for the propagation of feature annotation.</text>
</comment>
<dbReference type="InterPro" id="IPR050301">
    <property type="entry name" value="NTE"/>
</dbReference>
<evidence type="ECO:0000256" key="3">
    <source>
        <dbReference type="ARBA" id="ARBA00023098"/>
    </source>
</evidence>
<feature type="region of interest" description="Disordered" evidence="6">
    <location>
        <begin position="82"/>
        <end position="108"/>
    </location>
</feature>
<feature type="active site" description="Nucleophile" evidence="4">
    <location>
        <position position="151"/>
    </location>
</feature>
<evidence type="ECO:0000313" key="9">
    <source>
        <dbReference type="Proteomes" id="UP000660262"/>
    </source>
</evidence>
<name>A0A830HD05_9CHLO</name>
<gene>
    <name evidence="8" type="ORF">PPROV_000329600</name>
</gene>
<dbReference type="EC" id="3.1.1.-" evidence="5"/>
<dbReference type="SUPFAM" id="SSF52151">
    <property type="entry name" value="FabD/lysophospholipase-like"/>
    <property type="match status" value="1"/>
</dbReference>
<evidence type="ECO:0000256" key="2">
    <source>
        <dbReference type="ARBA" id="ARBA00022963"/>
    </source>
</evidence>
<dbReference type="GO" id="GO:0052689">
    <property type="term" value="F:carboxylic ester hydrolase activity"/>
    <property type="evidence" value="ECO:0007669"/>
    <property type="project" value="UniProtKB-ARBA"/>
</dbReference>
<dbReference type="GO" id="GO:0016298">
    <property type="term" value="F:lipase activity"/>
    <property type="evidence" value="ECO:0007669"/>
    <property type="project" value="UniProtKB-ARBA"/>
</dbReference>
<dbReference type="Gene3D" id="3.40.1090.10">
    <property type="entry name" value="Cytosolic phospholipase A2 catalytic domain"/>
    <property type="match status" value="2"/>
</dbReference>
<dbReference type="InterPro" id="IPR016035">
    <property type="entry name" value="Acyl_Trfase/lysoPLipase"/>
</dbReference>
<evidence type="ECO:0000256" key="6">
    <source>
        <dbReference type="SAM" id="MobiDB-lite"/>
    </source>
</evidence>
<keyword evidence="2 4" id="KW-0442">Lipid degradation</keyword>
<dbReference type="Proteomes" id="UP000660262">
    <property type="component" value="Unassembled WGS sequence"/>
</dbReference>
<feature type="active site" description="Proton acceptor" evidence="4">
    <location>
        <position position="264"/>
    </location>
</feature>
<sequence length="359" mass="38159">MGLRSISYGSSSGACCSRHAGYYATPCVGKQRMTNAPILTHLRNQTQLTLTSLPGDERDGGTHKRKASAATCAAAVNADSWMDDDDDQQQQQQQQQQHNVASAPANRPVKQKHGAFDVVLSSGFLAFANHAGFLQAVEDAGLDVRGVMGTSAGALSGSLYAAGYAPHEVAAELSRVAPIQLLEPGVPWKGALSMSRVVERLRVVLPATFEELPVEFACGVVDASGRHRLIDSGPLPEAVAASAAIPVLFEPVYIPGQSGGPFADGGKADRVGLRQWRARRRLKKNAIPPAALVHLIERSSPFSGADDVSRMGESNVTLVTCAKSGQYLWSLGEFDEQMERSRANAAPALEVHKARVPSV</sequence>
<evidence type="ECO:0000313" key="8">
    <source>
        <dbReference type="EMBL" id="GHP04542.1"/>
    </source>
</evidence>
<dbReference type="OrthoDB" id="566541at2759"/>
<dbReference type="PANTHER" id="PTHR14226">
    <property type="entry name" value="NEUROPATHY TARGET ESTERASE/SWISS CHEESE D.MELANOGASTER"/>
    <property type="match status" value="1"/>
</dbReference>
<keyword evidence="3 4" id="KW-0443">Lipid metabolism</keyword>
<feature type="domain" description="PNPLA" evidence="7">
    <location>
        <begin position="118"/>
        <end position="277"/>
    </location>
</feature>
<dbReference type="PROSITE" id="PS51257">
    <property type="entry name" value="PROKAR_LIPOPROTEIN"/>
    <property type="match status" value="1"/>
</dbReference>
<organism evidence="8 9">
    <name type="scientific">Pycnococcus provasolii</name>
    <dbReference type="NCBI Taxonomy" id="41880"/>
    <lineage>
        <taxon>Eukaryota</taxon>
        <taxon>Viridiplantae</taxon>
        <taxon>Chlorophyta</taxon>
        <taxon>Pseudoscourfieldiophyceae</taxon>
        <taxon>Pseudoscourfieldiales</taxon>
        <taxon>Pycnococcaceae</taxon>
        <taxon>Pycnococcus</taxon>
    </lineage>
</organism>
<accession>A0A830HD05</accession>
<dbReference type="GO" id="GO:0016042">
    <property type="term" value="P:lipid catabolic process"/>
    <property type="evidence" value="ECO:0007669"/>
    <property type="project" value="UniProtKB-UniRule"/>
</dbReference>
<feature type="short sequence motif" description="DGA/G" evidence="4">
    <location>
        <begin position="264"/>
        <end position="266"/>
    </location>
</feature>
<dbReference type="AlphaFoldDB" id="A0A830HD05"/>
<evidence type="ECO:0000259" key="7">
    <source>
        <dbReference type="PROSITE" id="PS51635"/>
    </source>
</evidence>
<keyword evidence="1 4" id="KW-0378">Hydrolase</keyword>
<dbReference type="PANTHER" id="PTHR14226:SF29">
    <property type="entry name" value="NEUROPATHY TARGET ESTERASE SWS"/>
    <property type="match status" value="1"/>
</dbReference>
<dbReference type="EMBL" id="BNJQ01000008">
    <property type="protein sequence ID" value="GHP04542.1"/>
    <property type="molecule type" value="Genomic_DNA"/>
</dbReference>
<proteinExistence type="inferred from homology"/>
<comment type="domain">
    <text evidence="5">The nitrogen atoms of the two glycine residues in the GGXR motif define the oxyanion hole, and stabilize the oxyanion that forms during the nucleophilic attack by the catalytic serine during substrate cleavage.</text>
</comment>
<dbReference type="Pfam" id="PF01734">
    <property type="entry name" value="Patatin"/>
    <property type="match status" value="1"/>
</dbReference>
<keyword evidence="9" id="KW-1185">Reference proteome</keyword>
<dbReference type="InterPro" id="IPR002641">
    <property type="entry name" value="PNPLA_dom"/>
</dbReference>
<evidence type="ECO:0000256" key="1">
    <source>
        <dbReference type="ARBA" id="ARBA00022801"/>
    </source>
</evidence>
<comment type="function">
    <text evidence="5">Lipolytic acyl hydrolase (LAH).</text>
</comment>
<reference evidence="8" key="1">
    <citation type="submission" date="2020-10" db="EMBL/GenBank/DDBJ databases">
        <title>Unveiling of a novel bifunctional photoreceptor, Dualchrome1, isolated from a cosmopolitan green alga.</title>
        <authorList>
            <person name="Suzuki S."/>
            <person name="Kawachi M."/>
        </authorList>
    </citation>
    <scope>NUCLEOTIDE SEQUENCE</scope>
    <source>
        <strain evidence="8">NIES 2893</strain>
    </source>
</reference>
<feature type="short sequence motif" description="GXSXG" evidence="4">
    <location>
        <begin position="149"/>
        <end position="153"/>
    </location>
</feature>
<protein>
    <recommendedName>
        <fullName evidence="5">Patatin</fullName>
        <ecNumber evidence="5">3.1.1.-</ecNumber>
    </recommendedName>
</protein>
<comment type="caution">
    <text evidence="8">The sequence shown here is derived from an EMBL/GenBank/DDBJ whole genome shotgun (WGS) entry which is preliminary data.</text>
</comment>
<evidence type="ECO:0000256" key="4">
    <source>
        <dbReference type="PROSITE-ProRule" id="PRU01161"/>
    </source>
</evidence>
<dbReference type="PROSITE" id="PS51635">
    <property type="entry name" value="PNPLA"/>
    <property type="match status" value="1"/>
</dbReference>